<evidence type="ECO:0000313" key="2">
    <source>
        <dbReference type="Proteomes" id="UP001165678"/>
    </source>
</evidence>
<keyword evidence="2" id="KW-1185">Reference proteome</keyword>
<name>A0AA42CTA3_9GAMM</name>
<dbReference type="Pfam" id="PF03232">
    <property type="entry name" value="COQ7"/>
    <property type="match status" value="1"/>
</dbReference>
<protein>
    <submittedName>
        <fullName evidence="1">Demethoxyubiquinone hydroxylase family protein</fullName>
    </submittedName>
</protein>
<gene>
    <name evidence="1" type="ORF">OQ287_01270</name>
</gene>
<dbReference type="RefSeq" id="WP_250936117.1">
    <property type="nucleotide sequence ID" value="NZ_JAMLJK010000001.1"/>
</dbReference>
<organism evidence="1 2">
    <name type="scientific">Larsenimonas rhizosphaerae</name>
    <dbReference type="NCBI Taxonomy" id="2944682"/>
    <lineage>
        <taxon>Bacteria</taxon>
        <taxon>Pseudomonadati</taxon>
        <taxon>Pseudomonadota</taxon>
        <taxon>Gammaproteobacteria</taxon>
        <taxon>Oceanospirillales</taxon>
        <taxon>Halomonadaceae</taxon>
        <taxon>Larsenimonas</taxon>
    </lineage>
</organism>
<sequence length="211" mass="23234">MKMTRTDCMISQFDSLLRVLSPQAVQPLRSSPAHEASDGAMAPGTRRISSSWVRGHYTQALCLQALYQGQALAARQTRVQQNVLQVAGEQWDQLGWCRQRLAELGGRTSLLDPILYISAMSLSAASSRLDEAAGLGFVHAATEATRRQSEHVIRELPEDDRRSRAIFQAMQGDDAHHGRQMLEGGARAWASPARWGLGVLVRSVAFAARRV</sequence>
<comment type="caution">
    <text evidence="1">The sequence shown here is derived from an EMBL/GenBank/DDBJ whole genome shotgun (WGS) entry which is preliminary data.</text>
</comment>
<dbReference type="Proteomes" id="UP001165678">
    <property type="component" value="Unassembled WGS sequence"/>
</dbReference>
<evidence type="ECO:0000313" key="1">
    <source>
        <dbReference type="EMBL" id="MCX2522861.1"/>
    </source>
</evidence>
<accession>A0AA42CTA3</accession>
<proteinExistence type="predicted"/>
<dbReference type="AlphaFoldDB" id="A0AA42CTA3"/>
<reference evidence="1" key="1">
    <citation type="submission" date="2022-11" db="EMBL/GenBank/DDBJ databases">
        <title>Larsenimonas rhizosphaerae sp. nov., isolated from a tidal mudflat.</title>
        <authorList>
            <person name="Lee S.D."/>
            <person name="Kim I.S."/>
        </authorList>
    </citation>
    <scope>NUCLEOTIDE SEQUENCE</scope>
    <source>
        <strain evidence="1">GH2-1</strain>
    </source>
</reference>
<dbReference type="EMBL" id="JAPIVE010000001">
    <property type="protein sequence ID" value="MCX2522861.1"/>
    <property type="molecule type" value="Genomic_DNA"/>
</dbReference>